<keyword evidence="1" id="KW-0812">Transmembrane</keyword>
<feature type="transmembrane region" description="Helical" evidence="1">
    <location>
        <begin position="57"/>
        <end position="75"/>
    </location>
</feature>
<evidence type="ECO:0000256" key="1">
    <source>
        <dbReference type="SAM" id="Phobius"/>
    </source>
</evidence>
<proteinExistence type="predicted"/>
<dbReference type="AlphaFoldDB" id="A0A1M4ZUC0"/>
<keyword evidence="1" id="KW-1133">Transmembrane helix</keyword>
<name>A0A1M4ZUC0_9BACE</name>
<feature type="transmembrane region" description="Helical" evidence="1">
    <location>
        <begin position="31"/>
        <end position="51"/>
    </location>
</feature>
<keyword evidence="3" id="KW-1185">Reference proteome</keyword>
<dbReference type="Proteomes" id="UP000184436">
    <property type="component" value="Unassembled WGS sequence"/>
</dbReference>
<accession>A0A1M4ZUC0</accession>
<sequence length="84" mass="9995">MFKDFFNPIHYIVRQQTITPMKTTNPLLKKIRLFMIVLVSCIITTCIFLIIIHPKAWITPTCFIIAMVFLLVIQYKIKHNYSHK</sequence>
<keyword evidence="1" id="KW-0472">Membrane</keyword>
<evidence type="ECO:0000313" key="2">
    <source>
        <dbReference type="EMBL" id="SHF21216.1"/>
    </source>
</evidence>
<organism evidence="2 3">
    <name type="scientific">Bacteroides faecichinchillae</name>
    <dbReference type="NCBI Taxonomy" id="871325"/>
    <lineage>
        <taxon>Bacteria</taxon>
        <taxon>Pseudomonadati</taxon>
        <taxon>Bacteroidota</taxon>
        <taxon>Bacteroidia</taxon>
        <taxon>Bacteroidales</taxon>
        <taxon>Bacteroidaceae</taxon>
        <taxon>Bacteroides</taxon>
    </lineage>
</organism>
<reference evidence="2 3" key="1">
    <citation type="submission" date="2016-11" db="EMBL/GenBank/DDBJ databases">
        <authorList>
            <person name="Jaros S."/>
            <person name="Januszkiewicz K."/>
            <person name="Wedrychowicz H."/>
        </authorList>
    </citation>
    <scope>NUCLEOTIDE SEQUENCE [LARGE SCALE GENOMIC DNA]</scope>
    <source>
        <strain evidence="2 3">DSM 26883</strain>
    </source>
</reference>
<dbReference type="STRING" id="871325.SAMN05444349_11378"/>
<protein>
    <submittedName>
        <fullName evidence="2">Uncharacterized protein</fullName>
    </submittedName>
</protein>
<evidence type="ECO:0000313" key="3">
    <source>
        <dbReference type="Proteomes" id="UP000184436"/>
    </source>
</evidence>
<gene>
    <name evidence="2" type="ORF">SAMN05444349_11378</name>
</gene>
<dbReference type="EMBL" id="FQVD01000013">
    <property type="protein sequence ID" value="SHF21216.1"/>
    <property type="molecule type" value="Genomic_DNA"/>
</dbReference>